<dbReference type="HOGENOM" id="CLU_010194_1_0_1"/>
<dbReference type="STRING" id="930089.W6Y628"/>
<dbReference type="PROSITE" id="PS00061">
    <property type="entry name" value="ADH_SHORT"/>
    <property type="match status" value="1"/>
</dbReference>
<dbReference type="Gene3D" id="3.40.50.720">
    <property type="entry name" value="NAD(P)-binding Rossmann-like Domain"/>
    <property type="match status" value="1"/>
</dbReference>
<dbReference type="Proteomes" id="UP000053841">
    <property type="component" value="Unassembled WGS sequence"/>
</dbReference>
<evidence type="ECO:0008006" key="4">
    <source>
        <dbReference type="Google" id="ProtNLM"/>
    </source>
</evidence>
<organism evidence="2 3">
    <name type="scientific">Cochliobolus carbonum (strain 26-R-13)</name>
    <name type="common">Maize leaf spot fungus</name>
    <name type="synonym">Bipolaris zeicola</name>
    <dbReference type="NCBI Taxonomy" id="930089"/>
    <lineage>
        <taxon>Eukaryota</taxon>
        <taxon>Fungi</taxon>
        <taxon>Dikarya</taxon>
        <taxon>Ascomycota</taxon>
        <taxon>Pezizomycotina</taxon>
        <taxon>Dothideomycetes</taxon>
        <taxon>Pleosporomycetidae</taxon>
        <taxon>Pleosporales</taxon>
        <taxon>Pleosporineae</taxon>
        <taxon>Pleosporaceae</taxon>
        <taxon>Bipolaris</taxon>
    </lineage>
</organism>
<protein>
    <recommendedName>
        <fullName evidence="4">NAD(P)-binding protein</fullName>
    </recommendedName>
</protein>
<keyword evidence="1" id="KW-0521">NADP</keyword>
<dbReference type="AlphaFoldDB" id="W6Y628"/>
<evidence type="ECO:0000313" key="3">
    <source>
        <dbReference type="Proteomes" id="UP000053841"/>
    </source>
</evidence>
<dbReference type="Pfam" id="PF13561">
    <property type="entry name" value="adh_short_C2"/>
    <property type="match status" value="1"/>
</dbReference>
<gene>
    <name evidence="2" type="ORF">COCCADRAFT_31568</name>
</gene>
<dbReference type="PRINTS" id="PR00081">
    <property type="entry name" value="GDHRDH"/>
</dbReference>
<dbReference type="PANTHER" id="PTHR42820:SF1">
    <property type="entry name" value="SHORT-CHAIN DEHYDROGENASE_REDUCTASE FAMILY PROTEIN"/>
    <property type="match status" value="1"/>
</dbReference>
<dbReference type="KEGG" id="bze:COCCADRAFT_31568"/>
<dbReference type="EMBL" id="KI965189">
    <property type="protein sequence ID" value="EUC26711.1"/>
    <property type="molecule type" value="Genomic_DNA"/>
</dbReference>
<dbReference type="InterPro" id="IPR002347">
    <property type="entry name" value="SDR_fam"/>
</dbReference>
<dbReference type="GeneID" id="19146973"/>
<dbReference type="SUPFAM" id="SSF51735">
    <property type="entry name" value="NAD(P)-binding Rossmann-fold domains"/>
    <property type="match status" value="1"/>
</dbReference>
<evidence type="ECO:0000313" key="2">
    <source>
        <dbReference type="EMBL" id="EUC26711.1"/>
    </source>
</evidence>
<dbReference type="InterPro" id="IPR036291">
    <property type="entry name" value="NAD(P)-bd_dom_sf"/>
</dbReference>
<keyword evidence="3" id="KW-1185">Reference proteome</keyword>
<dbReference type="PANTHER" id="PTHR42820">
    <property type="entry name" value="SHORT-CHAIN DEHYDROGENASE REDUCTASE"/>
    <property type="match status" value="1"/>
</dbReference>
<dbReference type="InterPro" id="IPR020904">
    <property type="entry name" value="Sc_DH/Rdtase_CS"/>
</dbReference>
<dbReference type="CDD" id="cd05233">
    <property type="entry name" value="SDR_c"/>
    <property type="match status" value="1"/>
</dbReference>
<reference evidence="2 3" key="1">
    <citation type="journal article" date="2013" name="PLoS Genet.">
        <title>Comparative genome structure, secondary metabolite, and effector coding capacity across Cochliobolus pathogens.</title>
        <authorList>
            <person name="Condon B.J."/>
            <person name="Leng Y."/>
            <person name="Wu D."/>
            <person name="Bushley K.E."/>
            <person name="Ohm R.A."/>
            <person name="Otillar R."/>
            <person name="Martin J."/>
            <person name="Schackwitz W."/>
            <person name="Grimwood J."/>
            <person name="MohdZainudin N."/>
            <person name="Xue C."/>
            <person name="Wang R."/>
            <person name="Manning V.A."/>
            <person name="Dhillon B."/>
            <person name="Tu Z.J."/>
            <person name="Steffenson B.J."/>
            <person name="Salamov A."/>
            <person name="Sun H."/>
            <person name="Lowry S."/>
            <person name="LaButti K."/>
            <person name="Han J."/>
            <person name="Copeland A."/>
            <person name="Lindquist E."/>
            <person name="Barry K."/>
            <person name="Schmutz J."/>
            <person name="Baker S.E."/>
            <person name="Ciuffetti L.M."/>
            <person name="Grigoriev I.V."/>
            <person name="Zhong S."/>
            <person name="Turgeon B.G."/>
        </authorList>
    </citation>
    <scope>NUCLEOTIDE SEQUENCE [LARGE SCALE GENOMIC DNA]</scope>
    <source>
        <strain evidence="2 3">26-R-13</strain>
    </source>
</reference>
<dbReference type="FunFam" id="3.40.50.720:FF:000084">
    <property type="entry name" value="Short-chain dehydrogenase reductase"/>
    <property type="match status" value="1"/>
</dbReference>
<name>W6Y628_COCC2</name>
<proteinExistence type="predicted"/>
<dbReference type="OrthoDB" id="5840532at2759"/>
<sequence>MISLVQGVALVTGGGRGLGNAVATSFAQHGCQKIVILDVLPNDIMETAKGELEKLGVEVLTLDCDVSDEAAVQQAVQAVVDKFGRIDFAVNCAGIIGPHQTTDSMDIDAFNKTIRINTIGVLTCMKYQIQQMKCQEPIKLAHRDSSQRGAIVNFASVNSILGSHSIGAYATSKHAVLGLTKTAALENRDKQIRINCLSPGYIWSAIAEQTIKRIPESVAKWNDSQMRQGRTCYADEIGDATVALCSPLLSIVNAHNLVCDNGFTQTADRG</sequence>
<dbReference type="eggNOG" id="KOG0725">
    <property type="taxonomic scope" value="Eukaryota"/>
</dbReference>
<accession>W6Y628</accession>
<dbReference type="RefSeq" id="XP_007718984.1">
    <property type="nucleotide sequence ID" value="XM_007720794.1"/>
</dbReference>
<evidence type="ECO:0000256" key="1">
    <source>
        <dbReference type="ARBA" id="ARBA00022857"/>
    </source>
</evidence>
<dbReference type="PRINTS" id="PR00080">
    <property type="entry name" value="SDRFAMILY"/>
</dbReference>